<name>A0A443I9H2_9GAMM</name>
<dbReference type="AlphaFoldDB" id="A0A443I9H2"/>
<keyword evidence="1" id="KW-0472">Membrane</keyword>
<proteinExistence type="predicted"/>
<evidence type="ECO:0000313" key="2">
    <source>
        <dbReference type="EMBL" id="RWR00607.1"/>
    </source>
</evidence>
<keyword evidence="1" id="KW-1133">Transmembrane helix</keyword>
<evidence type="ECO:0000256" key="1">
    <source>
        <dbReference type="SAM" id="Phobius"/>
    </source>
</evidence>
<feature type="transmembrane region" description="Helical" evidence="1">
    <location>
        <begin position="65"/>
        <end position="90"/>
    </location>
</feature>
<accession>A0A443I9H2</accession>
<sequence length="119" mass="13094">MEKRRRIAKWFLTLACLVILVCMAQRVASLHALQMKLSENATLAADKSDNSGAPVTPCELSAKSLLAAAPLIFETAFFGLGLLLAVLALIRAIPLHFPPTHEFSSPVLRIHLRNCVFRE</sequence>
<dbReference type="EMBL" id="JMEE01000046">
    <property type="protein sequence ID" value="RWR00607.1"/>
    <property type="molecule type" value="Genomic_DNA"/>
</dbReference>
<dbReference type="RefSeq" id="WP_128179433.1">
    <property type="nucleotide sequence ID" value="NZ_CP071409.1"/>
</dbReference>
<evidence type="ECO:0000313" key="3">
    <source>
        <dbReference type="Proteomes" id="UP000288794"/>
    </source>
</evidence>
<dbReference type="Proteomes" id="UP000288794">
    <property type="component" value="Unassembled WGS sequence"/>
</dbReference>
<protein>
    <submittedName>
        <fullName evidence="2">Copper resistance protein</fullName>
    </submittedName>
</protein>
<keyword evidence="3" id="KW-1185">Reference proteome</keyword>
<comment type="caution">
    <text evidence="2">The sequence shown here is derived from an EMBL/GenBank/DDBJ whole genome shotgun (WGS) entry which is preliminary data.</text>
</comment>
<gene>
    <name evidence="2" type="ORF">ED28_17240</name>
</gene>
<keyword evidence="1" id="KW-0812">Transmembrane</keyword>
<reference evidence="2 3" key="1">
    <citation type="submission" date="2014-04" db="EMBL/GenBank/DDBJ databases">
        <title>Draft genome sequence of Pantoea beijingensis strain LMG 27579, an emerging pathogen to Pleurotus eryngii with potential industrial application.</title>
        <authorList>
            <person name="Xu F."/>
            <person name="Liu Y."/>
            <person name="Wang S."/>
            <person name="Yin Y."/>
            <person name="Ma Y."/>
            <person name="Zhao S."/>
            <person name="Rong C."/>
        </authorList>
    </citation>
    <scope>NUCLEOTIDE SEQUENCE [LARGE SCALE GENOMIC DNA]</scope>
    <source>
        <strain evidence="2 3">LMG 27579</strain>
    </source>
</reference>
<organism evidence="2 3">
    <name type="scientific">[Pantoea] beijingensis</name>
    <dbReference type="NCBI Taxonomy" id="1324864"/>
    <lineage>
        <taxon>Bacteria</taxon>
        <taxon>Pseudomonadati</taxon>
        <taxon>Pseudomonadota</taxon>
        <taxon>Gammaproteobacteria</taxon>
        <taxon>Enterobacterales</taxon>
        <taxon>Erwiniaceae</taxon>
        <taxon>Erwinia</taxon>
    </lineage>
</organism>